<organism evidence="8 9">
    <name type="scientific">Lentihominibacter hominis</name>
    <dbReference type="NCBI Taxonomy" id="2763645"/>
    <lineage>
        <taxon>Bacteria</taxon>
        <taxon>Bacillati</taxon>
        <taxon>Bacillota</taxon>
        <taxon>Clostridia</taxon>
        <taxon>Peptostreptococcales</taxon>
        <taxon>Anaerovoracaceae</taxon>
        <taxon>Lentihominibacter</taxon>
    </lineage>
</organism>
<dbReference type="EC" id="5.4.99.-" evidence="6"/>
<accession>A0A926I8S9</accession>
<dbReference type="CDD" id="cd02869">
    <property type="entry name" value="PseudoU_synth_RluA_like"/>
    <property type="match status" value="1"/>
</dbReference>
<dbReference type="InterPro" id="IPR036986">
    <property type="entry name" value="S4_RNA-bd_sf"/>
</dbReference>
<dbReference type="PANTHER" id="PTHR21600">
    <property type="entry name" value="MITOCHONDRIAL RNA PSEUDOURIDINE SYNTHASE"/>
    <property type="match status" value="1"/>
</dbReference>
<dbReference type="InterPro" id="IPR002942">
    <property type="entry name" value="S4_RNA-bd"/>
</dbReference>
<dbReference type="Gene3D" id="3.10.290.10">
    <property type="entry name" value="RNA-binding S4 domain"/>
    <property type="match status" value="1"/>
</dbReference>
<evidence type="ECO:0000256" key="1">
    <source>
        <dbReference type="ARBA" id="ARBA00000073"/>
    </source>
</evidence>
<comment type="catalytic activity">
    <reaction evidence="1 6">
        <text>a uridine in RNA = a pseudouridine in RNA</text>
        <dbReference type="Rhea" id="RHEA:48348"/>
        <dbReference type="Rhea" id="RHEA-COMP:12068"/>
        <dbReference type="Rhea" id="RHEA-COMP:12069"/>
        <dbReference type="ChEBI" id="CHEBI:65314"/>
        <dbReference type="ChEBI" id="CHEBI:65315"/>
    </reaction>
</comment>
<evidence type="ECO:0000256" key="6">
    <source>
        <dbReference type="RuleBase" id="RU362028"/>
    </source>
</evidence>
<evidence type="ECO:0000259" key="7">
    <source>
        <dbReference type="SMART" id="SM00363"/>
    </source>
</evidence>
<dbReference type="SUPFAM" id="SSF55120">
    <property type="entry name" value="Pseudouridine synthase"/>
    <property type="match status" value="1"/>
</dbReference>
<evidence type="ECO:0000256" key="2">
    <source>
        <dbReference type="ARBA" id="ARBA00010876"/>
    </source>
</evidence>
<dbReference type="InterPro" id="IPR050188">
    <property type="entry name" value="RluA_PseudoU_synthase"/>
</dbReference>
<evidence type="ECO:0000313" key="8">
    <source>
        <dbReference type="EMBL" id="MBC8567302.1"/>
    </source>
</evidence>
<comment type="function">
    <text evidence="6">Responsible for synthesis of pseudouridine from uracil.</text>
</comment>
<dbReference type="Gene3D" id="3.30.2350.10">
    <property type="entry name" value="Pseudouridine synthase"/>
    <property type="match status" value="1"/>
</dbReference>
<name>A0A926I8S9_9FIRM</name>
<reference evidence="8" key="1">
    <citation type="submission" date="2020-08" db="EMBL/GenBank/DDBJ databases">
        <title>Genome public.</title>
        <authorList>
            <person name="Liu C."/>
            <person name="Sun Q."/>
        </authorList>
    </citation>
    <scope>NUCLEOTIDE SEQUENCE</scope>
    <source>
        <strain evidence="8">NSJ-24</strain>
    </source>
</reference>
<sequence>MVKLIISENEAGQRLDRFLRKYLRKASLGSIYKMIRKDVKLNGKRVREDTMLCSGDELSLYMKEERVKILTAPDKKKTARKQFKIIYEDNNILIVDKPWGLLTHGDSHEKKNTLANQVCGYLQECGEYDPAHERTFTPSPVNRLDRNTTGLVIFGKNSEALRKLTAVIRRRDGIEKYYMTIVCGCLKQPIVLEDRLVKDQGRNISQIANGNRGKDAVTYVAPVVSCKEFSLAEVRILTGRTHQIRTHLSHAGFPLAGDAKYGDRNVNAKLKKHGITTQLLHACKLKFADSADVIKELRGKTVEAPMPAEFLRVKELLISEK</sequence>
<dbReference type="PROSITE" id="PS50889">
    <property type="entry name" value="S4"/>
    <property type="match status" value="1"/>
</dbReference>
<comment type="caution">
    <text evidence="8">The sequence shown here is derived from an EMBL/GenBank/DDBJ whole genome shotgun (WGS) entry which is preliminary data.</text>
</comment>
<dbReference type="Proteomes" id="UP000610862">
    <property type="component" value="Unassembled WGS sequence"/>
</dbReference>
<evidence type="ECO:0000256" key="3">
    <source>
        <dbReference type="ARBA" id="ARBA00023235"/>
    </source>
</evidence>
<gene>
    <name evidence="8" type="ORF">H8692_00805</name>
</gene>
<dbReference type="RefSeq" id="WP_187524756.1">
    <property type="nucleotide sequence ID" value="NZ_JACRTA010000001.1"/>
</dbReference>
<dbReference type="GO" id="GO:0003723">
    <property type="term" value="F:RNA binding"/>
    <property type="evidence" value="ECO:0007669"/>
    <property type="project" value="UniProtKB-KW"/>
</dbReference>
<dbReference type="InterPro" id="IPR006225">
    <property type="entry name" value="PsdUridine_synth_RluC/D"/>
</dbReference>
<dbReference type="CDD" id="cd00165">
    <property type="entry name" value="S4"/>
    <property type="match status" value="1"/>
</dbReference>
<dbReference type="PROSITE" id="PS01129">
    <property type="entry name" value="PSI_RLU"/>
    <property type="match status" value="1"/>
</dbReference>
<evidence type="ECO:0000256" key="4">
    <source>
        <dbReference type="PIRSR" id="PIRSR606225-1"/>
    </source>
</evidence>
<dbReference type="GO" id="GO:0000455">
    <property type="term" value="P:enzyme-directed rRNA pseudouridine synthesis"/>
    <property type="evidence" value="ECO:0007669"/>
    <property type="project" value="UniProtKB-ARBA"/>
</dbReference>
<evidence type="ECO:0000256" key="5">
    <source>
        <dbReference type="PROSITE-ProRule" id="PRU00182"/>
    </source>
</evidence>
<dbReference type="InterPro" id="IPR006145">
    <property type="entry name" value="PsdUridine_synth_RsuA/RluA"/>
</dbReference>
<dbReference type="PANTHER" id="PTHR21600:SF83">
    <property type="entry name" value="PSEUDOURIDYLATE SYNTHASE RPUSD4, MITOCHONDRIAL"/>
    <property type="match status" value="1"/>
</dbReference>
<keyword evidence="9" id="KW-1185">Reference proteome</keyword>
<dbReference type="NCBIfam" id="TIGR00005">
    <property type="entry name" value="rluA_subfam"/>
    <property type="match status" value="1"/>
</dbReference>
<evidence type="ECO:0000313" key="9">
    <source>
        <dbReference type="Proteomes" id="UP000610862"/>
    </source>
</evidence>
<feature type="domain" description="RNA-binding S4" evidence="7">
    <location>
        <begin position="13"/>
        <end position="73"/>
    </location>
</feature>
<comment type="similarity">
    <text evidence="2 6">Belongs to the pseudouridine synthase RluA family.</text>
</comment>
<dbReference type="AlphaFoldDB" id="A0A926I8S9"/>
<dbReference type="GO" id="GO:0120159">
    <property type="term" value="F:rRNA pseudouridine synthase activity"/>
    <property type="evidence" value="ECO:0007669"/>
    <property type="project" value="UniProtKB-ARBA"/>
</dbReference>
<dbReference type="EMBL" id="JACRTA010000001">
    <property type="protein sequence ID" value="MBC8567302.1"/>
    <property type="molecule type" value="Genomic_DNA"/>
</dbReference>
<keyword evidence="3 6" id="KW-0413">Isomerase</keyword>
<keyword evidence="5" id="KW-0694">RNA-binding</keyword>
<dbReference type="InterPro" id="IPR006224">
    <property type="entry name" value="PsdUridine_synth_RluA-like_CS"/>
</dbReference>
<protein>
    <recommendedName>
        <fullName evidence="6">Pseudouridine synthase</fullName>
        <ecNumber evidence="6">5.4.99.-</ecNumber>
    </recommendedName>
</protein>
<proteinExistence type="inferred from homology"/>
<dbReference type="Pfam" id="PF00849">
    <property type="entry name" value="PseudoU_synth_2"/>
    <property type="match status" value="1"/>
</dbReference>
<feature type="active site" evidence="4">
    <location>
        <position position="145"/>
    </location>
</feature>
<dbReference type="InterPro" id="IPR020103">
    <property type="entry name" value="PsdUridine_synth_cat_dom_sf"/>
</dbReference>
<dbReference type="SMART" id="SM00363">
    <property type="entry name" value="S4"/>
    <property type="match status" value="1"/>
</dbReference>